<dbReference type="Gene3D" id="3.20.20.140">
    <property type="entry name" value="Metal-dependent hydrolases"/>
    <property type="match status" value="1"/>
</dbReference>
<dbReference type="OrthoDB" id="3204583at2"/>
<dbReference type="GO" id="GO:0050416">
    <property type="term" value="F:formimidoylglutamate deiminase activity"/>
    <property type="evidence" value="ECO:0007669"/>
    <property type="project" value="UniProtKB-EC"/>
</dbReference>
<dbReference type="PANTHER" id="PTHR43794:SF11">
    <property type="entry name" value="AMIDOHYDROLASE-RELATED DOMAIN-CONTAINING PROTEIN"/>
    <property type="match status" value="1"/>
</dbReference>
<proteinExistence type="predicted"/>
<evidence type="ECO:0000259" key="2">
    <source>
        <dbReference type="Pfam" id="PF01979"/>
    </source>
</evidence>
<dbReference type="InterPro" id="IPR006680">
    <property type="entry name" value="Amidohydro-rel"/>
</dbReference>
<evidence type="ECO:0000313" key="4">
    <source>
        <dbReference type="Proteomes" id="UP000316639"/>
    </source>
</evidence>
<comment type="caution">
    <text evidence="3">The sequence shown here is derived from an EMBL/GenBank/DDBJ whole genome shotgun (WGS) entry which is preliminary data.</text>
</comment>
<accession>A0A563EZU4</accession>
<dbReference type="PANTHER" id="PTHR43794">
    <property type="entry name" value="AMINOHYDROLASE SSNA-RELATED"/>
    <property type="match status" value="1"/>
</dbReference>
<keyword evidence="1 3" id="KW-0378">Hydrolase</keyword>
<dbReference type="Proteomes" id="UP000316639">
    <property type="component" value="Unassembled WGS sequence"/>
</dbReference>
<dbReference type="AlphaFoldDB" id="A0A563EZU4"/>
<name>A0A563EZU4_9PSEU</name>
<dbReference type="NCBIfam" id="NF006681">
    <property type="entry name" value="PRK09229.1-2"/>
    <property type="match status" value="1"/>
</dbReference>
<dbReference type="InterPro" id="IPR032466">
    <property type="entry name" value="Metal_Hydrolase"/>
</dbReference>
<evidence type="ECO:0000313" key="3">
    <source>
        <dbReference type="EMBL" id="TWP53246.1"/>
    </source>
</evidence>
<dbReference type="NCBIfam" id="TIGR02022">
    <property type="entry name" value="hutF"/>
    <property type="match status" value="1"/>
</dbReference>
<dbReference type="InterPro" id="IPR050287">
    <property type="entry name" value="MTA/SAH_deaminase"/>
</dbReference>
<protein>
    <submittedName>
        <fullName evidence="3">Formimidoylglutamate deiminase</fullName>
        <ecNumber evidence="3">3.5.3.13</ecNumber>
    </submittedName>
</protein>
<reference evidence="3 4" key="1">
    <citation type="submission" date="2019-07" db="EMBL/GenBank/DDBJ databases">
        <title>Lentzea xizangensis sp. nov., isolated from Qinghai-Tibetan Plateau Soils.</title>
        <authorList>
            <person name="Huang J."/>
        </authorList>
    </citation>
    <scope>NUCLEOTIDE SEQUENCE [LARGE SCALE GENOMIC DNA]</scope>
    <source>
        <strain evidence="3 4">FXJ1.1311</strain>
    </source>
</reference>
<dbReference type="Pfam" id="PF01979">
    <property type="entry name" value="Amidohydro_1"/>
    <property type="match status" value="1"/>
</dbReference>
<gene>
    <name evidence="3" type="ORF">FKR81_04555</name>
</gene>
<dbReference type="Gene3D" id="2.30.40.10">
    <property type="entry name" value="Urease, subunit C, domain 1"/>
    <property type="match status" value="1"/>
</dbReference>
<dbReference type="EC" id="3.5.3.13" evidence="3"/>
<dbReference type="SUPFAM" id="SSF51338">
    <property type="entry name" value="Composite domain of metallo-dependent hydrolases"/>
    <property type="match status" value="2"/>
</dbReference>
<dbReference type="RefSeq" id="WP_146349657.1">
    <property type="nucleotide sequence ID" value="NZ_VOBR01000003.1"/>
</dbReference>
<dbReference type="SUPFAM" id="SSF51556">
    <property type="entry name" value="Metallo-dependent hydrolases"/>
    <property type="match status" value="1"/>
</dbReference>
<dbReference type="InterPro" id="IPR010252">
    <property type="entry name" value="HutF"/>
</dbReference>
<sequence length="426" mass="45639">MVNFWCERAWLPDGVADRVLIRVDDGTITSVSTVDTIPLGVRRLHGVVLPGFANAHSHAFHRALRGRTHDGGGTFWTWRDGMYSLAAKLTPKSYYRLARAVYAEMAVAGVSCVGEFHYLHDRSNEFGHALRQAAEDAGIRLTLLDTCYLSGGIDTPLNEVQERFSDGSAEAWASRVGELKDDAVMRVGAAIHSVRAVPRDEIAVVARAFPDKPLHVHLSEQPAENEACLLAHGLTPTELLSEEGALSTRTTAVHATHLTSHDIALLGESGTGACFCPTTEADLADGIGPARELANAEVPLSLGSDQHAVIDPLLEARALEHGERLRTGERGRFSPRELLAALTNHKALGWSEAGRIEVGAPADFVAVRMDSPRTAGSLPEQVMLSATASDVDTVVVGGRVVAAQGVHETLGDTGRLLADAIEELWA</sequence>
<feature type="domain" description="Amidohydrolase-related" evidence="2">
    <location>
        <begin position="47"/>
        <end position="401"/>
    </location>
</feature>
<organism evidence="3 4">
    <name type="scientific">Lentzea tibetensis</name>
    <dbReference type="NCBI Taxonomy" id="2591470"/>
    <lineage>
        <taxon>Bacteria</taxon>
        <taxon>Bacillati</taxon>
        <taxon>Actinomycetota</taxon>
        <taxon>Actinomycetes</taxon>
        <taxon>Pseudonocardiales</taxon>
        <taxon>Pseudonocardiaceae</taxon>
        <taxon>Lentzea</taxon>
    </lineage>
</organism>
<evidence type="ECO:0000256" key="1">
    <source>
        <dbReference type="ARBA" id="ARBA00022801"/>
    </source>
</evidence>
<dbReference type="EMBL" id="VOBR01000003">
    <property type="protein sequence ID" value="TWP53246.1"/>
    <property type="molecule type" value="Genomic_DNA"/>
</dbReference>
<dbReference type="InterPro" id="IPR011059">
    <property type="entry name" value="Metal-dep_hydrolase_composite"/>
</dbReference>
<keyword evidence="4" id="KW-1185">Reference proteome</keyword>